<evidence type="ECO:0000313" key="13">
    <source>
        <dbReference type="EMBL" id="MBX0304467.1"/>
    </source>
</evidence>
<keyword evidence="7" id="KW-1015">Disulfide bond</keyword>
<name>A0A8J8C8L4_9EURY</name>
<evidence type="ECO:0000256" key="4">
    <source>
        <dbReference type="ARBA" id="ARBA00022827"/>
    </source>
</evidence>
<evidence type="ECO:0000256" key="1">
    <source>
        <dbReference type="ARBA" id="ARBA00007532"/>
    </source>
</evidence>
<dbReference type="PRINTS" id="PR00411">
    <property type="entry name" value="PNDRDTASEI"/>
</dbReference>
<proteinExistence type="inferred from homology"/>
<evidence type="ECO:0000313" key="14">
    <source>
        <dbReference type="Proteomes" id="UP000783863"/>
    </source>
</evidence>
<dbReference type="PANTHER" id="PTHR22912:SF160">
    <property type="entry name" value="DIHYDROLIPOYL DEHYDROGENASE"/>
    <property type="match status" value="1"/>
</dbReference>
<dbReference type="GO" id="GO:0006103">
    <property type="term" value="P:2-oxoglutarate metabolic process"/>
    <property type="evidence" value="ECO:0007669"/>
    <property type="project" value="TreeGrafter"/>
</dbReference>
<dbReference type="SUPFAM" id="SSF51905">
    <property type="entry name" value="FAD/NAD(P)-binding domain"/>
    <property type="match status" value="1"/>
</dbReference>
<evidence type="ECO:0000256" key="2">
    <source>
        <dbReference type="ARBA" id="ARBA00012608"/>
    </source>
</evidence>
<comment type="similarity">
    <text evidence="1 10">Belongs to the class-I pyridine nucleotide-disulfide oxidoreductase family.</text>
</comment>
<keyword evidence="3 10" id="KW-0285">Flavoprotein</keyword>
<gene>
    <name evidence="13" type="primary">lpdA</name>
    <name evidence="13" type="ORF">EGD98_12375</name>
</gene>
<dbReference type="InterPro" id="IPR004099">
    <property type="entry name" value="Pyr_nucl-diS_OxRdtase_dimer"/>
</dbReference>
<keyword evidence="14" id="KW-1185">Reference proteome</keyword>
<comment type="caution">
    <text evidence="13">The sequence shown here is derived from an EMBL/GenBank/DDBJ whole genome shotgun (WGS) entry which is preliminary data.</text>
</comment>
<evidence type="ECO:0000259" key="11">
    <source>
        <dbReference type="Pfam" id="PF02852"/>
    </source>
</evidence>
<dbReference type="RefSeq" id="WP_220588684.1">
    <property type="nucleotide sequence ID" value="NZ_RKLQ01000002.1"/>
</dbReference>
<evidence type="ECO:0000256" key="3">
    <source>
        <dbReference type="ARBA" id="ARBA00022630"/>
    </source>
</evidence>
<dbReference type="GO" id="GO:0050660">
    <property type="term" value="F:flavin adenine dinucleotide binding"/>
    <property type="evidence" value="ECO:0007669"/>
    <property type="project" value="InterPro"/>
</dbReference>
<dbReference type="Gene3D" id="3.50.50.60">
    <property type="entry name" value="FAD/NAD(P)-binding domain"/>
    <property type="match status" value="2"/>
</dbReference>
<dbReference type="InterPro" id="IPR012999">
    <property type="entry name" value="Pyr_OxRdtase_I_AS"/>
</dbReference>
<comment type="catalytic activity">
    <reaction evidence="9 10">
        <text>N(6)-[(R)-dihydrolipoyl]-L-lysyl-[protein] + NAD(+) = N(6)-[(R)-lipoyl]-L-lysyl-[protein] + NADH + H(+)</text>
        <dbReference type="Rhea" id="RHEA:15045"/>
        <dbReference type="Rhea" id="RHEA-COMP:10474"/>
        <dbReference type="Rhea" id="RHEA-COMP:10475"/>
        <dbReference type="ChEBI" id="CHEBI:15378"/>
        <dbReference type="ChEBI" id="CHEBI:57540"/>
        <dbReference type="ChEBI" id="CHEBI:57945"/>
        <dbReference type="ChEBI" id="CHEBI:83099"/>
        <dbReference type="ChEBI" id="CHEBI:83100"/>
        <dbReference type="EC" id="1.8.1.4"/>
    </reaction>
</comment>
<dbReference type="GO" id="GO:0004148">
    <property type="term" value="F:dihydrolipoyl dehydrogenase (NADH) activity"/>
    <property type="evidence" value="ECO:0007669"/>
    <property type="project" value="UniProtKB-EC"/>
</dbReference>
<dbReference type="FunFam" id="3.30.390.30:FF:000001">
    <property type="entry name" value="Dihydrolipoyl dehydrogenase"/>
    <property type="match status" value="1"/>
</dbReference>
<dbReference type="Gene3D" id="3.30.390.30">
    <property type="match status" value="1"/>
</dbReference>
<evidence type="ECO:0000256" key="9">
    <source>
        <dbReference type="ARBA" id="ARBA00049187"/>
    </source>
</evidence>
<dbReference type="PROSITE" id="PS00076">
    <property type="entry name" value="PYRIDINE_REDOX_1"/>
    <property type="match status" value="1"/>
</dbReference>
<dbReference type="InterPro" id="IPR006258">
    <property type="entry name" value="Lipoamide_DH"/>
</dbReference>
<dbReference type="PIRSF" id="PIRSF000350">
    <property type="entry name" value="Mercury_reductase_MerA"/>
    <property type="match status" value="1"/>
</dbReference>
<evidence type="ECO:0000256" key="7">
    <source>
        <dbReference type="ARBA" id="ARBA00023157"/>
    </source>
</evidence>
<reference evidence="13" key="1">
    <citation type="submission" date="2021-06" db="EMBL/GenBank/DDBJ databases">
        <title>Halomicroarcula sp. F24A a new haloarchaeum isolated from saline soil.</title>
        <authorList>
            <person name="Duran-Viseras A."/>
            <person name="Sanchez-Porro C."/>
            <person name="Ventosa A."/>
        </authorList>
    </citation>
    <scope>NUCLEOTIDE SEQUENCE</scope>
    <source>
        <strain evidence="13">F24A</strain>
    </source>
</reference>
<dbReference type="InterPro" id="IPR036188">
    <property type="entry name" value="FAD/NAD-bd_sf"/>
</dbReference>
<evidence type="ECO:0000259" key="12">
    <source>
        <dbReference type="Pfam" id="PF07992"/>
    </source>
</evidence>
<dbReference type="AlphaFoldDB" id="A0A8J8C8L4"/>
<dbReference type="Proteomes" id="UP000783863">
    <property type="component" value="Unassembled WGS sequence"/>
</dbReference>
<dbReference type="InterPro" id="IPR001100">
    <property type="entry name" value="Pyr_nuc-diS_OxRdtase"/>
</dbReference>
<sequence>MSHADSALATDLLVIGAGPGGYTAAIRGAQRGLDVVLVERETVGGVCINHGCIPAKSLIHAAGFQKDIQHWSDIGIETGEVSVDFDAIQDWKNDVIERLTDNIRAGLDDHDVRLLGGTASFRDSSTVVVEGERGDRTIEFDNAIVATGSEPLELPGLGFDNDRVISSREVLQLDAVPEELVVVGGGYIGMEAVTKFAKFGSSVRVVEARDRVLGMFEEEIVDTIQETSEMYTDGIYTNAMATGLEYDDEGRPVLLVDHDGTERRLSADYVIVAAGRDTTAARDRIALENTDVELTERGYIETDDQLRTTDENIFAVGDAAGEPFLAHVAYEEGKVAAAAAAGDDAALGTDYLPSVMYTDPEVAVVGHSESEAREAYADVLVGRVPMSSSGRALSANKPAGYVKVVAAPDGELLGAQVVGARASDTIAEATLALELDATVDDLRGTAHAHPTFPEALADAAADAVGESIHSH</sequence>
<protein>
    <recommendedName>
        <fullName evidence="2 10">Dihydrolipoyl dehydrogenase</fullName>
        <ecNumber evidence="2 10">1.8.1.4</ecNumber>
    </recommendedName>
</protein>
<evidence type="ECO:0000256" key="6">
    <source>
        <dbReference type="ARBA" id="ARBA00023027"/>
    </source>
</evidence>
<organism evidence="13 14">
    <name type="scientific">Haloarcula salinisoli</name>
    <dbReference type="NCBI Taxonomy" id="2487746"/>
    <lineage>
        <taxon>Archaea</taxon>
        <taxon>Methanobacteriati</taxon>
        <taxon>Methanobacteriota</taxon>
        <taxon>Stenosarchaea group</taxon>
        <taxon>Halobacteria</taxon>
        <taxon>Halobacteriales</taxon>
        <taxon>Haloarculaceae</taxon>
        <taxon>Haloarcula</taxon>
    </lineage>
</organism>
<keyword evidence="8 10" id="KW-0676">Redox-active center</keyword>
<evidence type="ECO:0000256" key="5">
    <source>
        <dbReference type="ARBA" id="ARBA00023002"/>
    </source>
</evidence>
<dbReference type="PRINTS" id="PR00368">
    <property type="entry name" value="FADPNR"/>
</dbReference>
<dbReference type="Pfam" id="PF02852">
    <property type="entry name" value="Pyr_redox_dim"/>
    <property type="match status" value="1"/>
</dbReference>
<comment type="miscellaneous">
    <text evidence="10">The active site is a redox-active disulfide bond.</text>
</comment>
<accession>A0A8J8C8L4</accession>
<comment type="cofactor">
    <cofactor evidence="10">
        <name>FAD</name>
        <dbReference type="ChEBI" id="CHEBI:57692"/>
    </cofactor>
    <text evidence="10">Binds 1 FAD per subunit.</text>
</comment>
<dbReference type="InterPro" id="IPR016156">
    <property type="entry name" value="FAD/NAD-linked_Rdtase_dimer_sf"/>
</dbReference>
<keyword evidence="5 10" id="KW-0560">Oxidoreductase</keyword>
<dbReference type="InterPro" id="IPR050151">
    <property type="entry name" value="Class-I_Pyr_Nuc-Dis_Oxidored"/>
</dbReference>
<dbReference type="EMBL" id="RKLQ01000002">
    <property type="protein sequence ID" value="MBX0304467.1"/>
    <property type="molecule type" value="Genomic_DNA"/>
</dbReference>
<dbReference type="Pfam" id="PF07992">
    <property type="entry name" value="Pyr_redox_2"/>
    <property type="match status" value="1"/>
</dbReference>
<feature type="domain" description="Pyridine nucleotide-disulphide oxidoreductase dimerisation" evidence="11">
    <location>
        <begin position="353"/>
        <end position="459"/>
    </location>
</feature>
<dbReference type="EC" id="1.8.1.4" evidence="2 10"/>
<evidence type="ECO:0000256" key="10">
    <source>
        <dbReference type="RuleBase" id="RU003692"/>
    </source>
</evidence>
<dbReference type="SUPFAM" id="SSF55424">
    <property type="entry name" value="FAD/NAD-linked reductases, dimerisation (C-terminal) domain"/>
    <property type="match status" value="1"/>
</dbReference>
<keyword evidence="4 10" id="KW-0274">FAD</keyword>
<dbReference type="NCBIfam" id="TIGR01350">
    <property type="entry name" value="lipoamide_DH"/>
    <property type="match status" value="1"/>
</dbReference>
<feature type="domain" description="FAD/NAD(P)-binding" evidence="12">
    <location>
        <begin position="11"/>
        <end position="333"/>
    </location>
</feature>
<keyword evidence="6 10" id="KW-0520">NAD</keyword>
<evidence type="ECO:0000256" key="8">
    <source>
        <dbReference type="ARBA" id="ARBA00023284"/>
    </source>
</evidence>
<dbReference type="PANTHER" id="PTHR22912">
    <property type="entry name" value="DISULFIDE OXIDOREDUCTASE"/>
    <property type="match status" value="1"/>
</dbReference>
<dbReference type="InterPro" id="IPR023753">
    <property type="entry name" value="FAD/NAD-binding_dom"/>
</dbReference>